<evidence type="ECO:0000256" key="3">
    <source>
        <dbReference type="ARBA" id="ARBA00023125"/>
    </source>
</evidence>
<evidence type="ECO:0000256" key="1">
    <source>
        <dbReference type="ARBA" id="ARBA00009402"/>
    </source>
</evidence>
<dbReference type="InterPro" id="IPR047653">
    <property type="entry name" value="Tn3-like_transpos"/>
</dbReference>
<feature type="domain" description="DUF4158" evidence="6">
    <location>
        <begin position="11"/>
        <end position="153"/>
    </location>
</feature>
<dbReference type="NCBIfam" id="NF033527">
    <property type="entry name" value="transpos_Tn3"/>
    <property type="match status" value="1"/>
</dbReference>
<organism evidence="7">
    <name type="scientific">Serratia marcescens</name>
    <dbReference type="NCBI Taxonomy" id="615"/>
    <lineage>
        <taxon>Bacteria</taxon>
        <taxon>Pseudomonadati</taxon>
        <taxon>Pseudomonadota</taxon>
        <taxon>Gammaproteobacteria</taxon>
        <taxon>Enterobacterales</taxon>
        <taxon>Yersiniaceae</taxon>
        <taxon>Serratia</taxon>
    </lineage>
</organism>
<name>Q2UZX1_SERMA</name>
<dbReference type="AlphaFoldDB" id="Q2UZX1"/>
<evidence type="ECO:0000256" key="2">
    <source>
        <dbReference type="ARBA" id="ARBA00022578"/>
    </source>
</evidence>
<dbReference type="GO" id="GO:0006313">
    <property type="term" value="P:DNA transposition"/>
    <property type="evidence" value="ECO:0007669"/>
    <property type="project" value="InterPro"/>
</dbReference>
<dbReference type="InterPro" id="IPR002513">
    <property type="entry name" value="Tn3_Tnp_DDE_dom"/>
</dbReference>
<reference evidence="7" key="2">
    <citation type="journal article" date="2006" name="J. Bacteriol.">
        <title>A mobile quorum-sensing system in Serratia marcescens.</title>
        <authorList>
            <person name="Wei J.-R."/>
            <person name="Tsai Y.-H."/>
            <person name="Horng Y.-T."/>
            <person name="Soo P.-C."/>
            <person name="Hsieh S.-C."/>
            <person name="Hsueh P.-R."/>
            <person name="Horng J.-T."/>
            <person name="Williams P."/>
            <person name="Lai H.-C."/>
        </authorList>
    </citation>
    <scope>NUCLEOTIDE SEQUENCE</scope>
</reference>
<sequence length="980" mass="113211">MDNWQDKNEWKDLWLLTPEQVPLLSGMTDKGRLGFAIQLKFMEMYGRFPSSGKDVSMDVIQYLAQQLGLSGDLFSSYEPLDRQGLRHRQTIRKLLGYRPSADSDLRQLFDWLCAEVLPLDPKAHHAREAAFDWFREQRTEPPAKAHLERVIRSATYHYEETLLSSIYNRLTDNHKSVIKKLLPDKKKETDDDSDNKENIFSIIKKEPGKPSLDNILFVISQLTALDELGLNADLVRGIPPKFIEIYRQRCAAESVREIRRHPISIRYPMIIMYCWRRRQQLTDALTEMLMQLIHNLGTRAEKKVDKKQFAAFKKVRGKAKLLFRMAEATADQPDGVIKEVVYPVVAQRTLQRLVEEFNTLGSDPELEVHESIRASYGAHYRRMLLPVLDQLDFQSGNHLYRPVIDAINIIKVHRHSNQHYYAADDVPVDGVIQKKWRNIIMETGKQGEERINRINYEICVLRALRNSLRNKEIWVNGADRYRNPEEDLPADYSDNREHYYTLLGAPVDGEVFIAQLKKTLRQWLETLNYGLPLNQKVSIRPQGKKRIRLSPLPPQEDPPNTLSLKREIGRRWTDLELIDMLKEVDLRENFSSLFRTSGSREVIDPETLQHRLLLCLFGLGTNVGLKRIASQQPGVSYEELRHIKRKFIQKDTLRSAIAQIVNGIFRIKQPTIWGNATTSCAADSRKFSAYDQNLMTEWHARYGGHGIMIYWHVDTNSTCIYSQLRRCSSSEVAAMMEGVLRHCTDMEINHQYVDSHGQSEVAFAFSYVLGFDLLPRLKNIARQKLSICEAGDAALYPDLSPVLGKEINWELIRQQYDEIIKYTAALRTGTAEPEAILRRFTRNNAQHPTYKALAELGRAVKTIFLCRYLNDEGLRCEINAGLNVVENWNSANDFIFYGEHGEFTSNRPEEQEISMLALHLLQISLVYVNTLLIQEVLSEPAWRSKMTEADWRGLSPLIYNHVNPYGRIELDMSSRLKVAA</sequence>
<proteinExistence type="inferred from homology"/>
<evidence type="ECO:0000256" key="4">
    <source>
        <dbReference type="ARBA" id="ARBA00023172"/>
    </source>
</evidence>
<dbReference type="Pfam" id="PF13700">
    <property type="entry name" value="DUF4158"/>
    <property type="match status" value="1"/>
</dbReference>
<reference evidence="7" key="1">
    <citation type="journal article" date="2002" name="Mol. Microbiol.">
        <title>The LuxR family protein SpnR functions as a negative regulator of N-acylhomoserine lactone-dependent quorum sensing in Serratia marcescens.</title>
        <authorList>
            <person name="Horng Y.T."/>
            <person name="Deng S.C."/>
            <person name="Daykin M."/>
            <person name="Soo P.C."/>
            <person name="Wei J.R."/>
            <person name="Luh K.T."/>
            <person name="Ho S.W."/>
            <person name="Swift S."/>
            <person name="Lai H.C."/>
            <person name="Williams P."/>
        </authorList>
    </citation>
    <scope>NUCLEOTIDE SEQUENCE</scope>
</reference>
<evidence type="ECO:0000313" key="7">
    <source>
        <dbReference type="EMBL" id="ABC49792.1"/>
    </source>
</evidence>
<keyword evidence="4" id="KW-0233">DNA recombination</keyword>
<comment type="similarity">
    <text evidence="1">Belongs to the transposase 7 family.</text>
</comment>
<keyword evidence="3" id="KW-0238">DNA-binding</keyword>
<feature type="domain" description="Tn3 transposase DDE" evidence="5">
    <location>
        <begin position="579"/>
        <end position="967"/>
    </location>
</feature>
<dbReference type="Pfam" id="PF01526">
    <property type="entry name" value="DDE_Tnp_Tn3"/>
    <property type="match status" value="1"/>
</dbReference>
<dbReference type="EMBL" id="AF389912">
    <property type="protein sequence ID" value="ABC49792.1"/>
    <property type="molecule type" value="Genomic_DNA"/>
</dbReference>
<keyword evidence="2" id="KW-0815">Transposition</keyword>
<evidence type="ECO:0000259" key="6">
    <source>
        <dbReference type="Pfam" id="PF13700"/>
    </source>
</evidence>
<dbReference type="GO" id="GO:0004803">
    <property type="term" value="F:transposase activity"/>
    <property type="evidence" value="ECO:0007669"/>
    <property type="project" value="InterPro"/>
</dbReference>
<dbReference type="InterPro" id="IPR025296">
    <property type="entry name" value="DUF4158"/>
</dbReference>
<protein>
    <submittedName>
        <fullName evidence="7">Transposase</fullName>
    </submittedName>
</protein>
<accession>Q2UZX1</accession>
<dbReference type="GO" id="GO:0003677">
    <property type="term" value="F:DNA binding"/>
    <property type="evidence" value="ECO:0007669"/>
    <property type="project" value="UniProtKB-KW"/>
</dbReference>
<evidence type="ECO:0000259" key="5">
    <source>
        <dbReference type="Pfam" id="PF01526"/>
    </source>
</evidence>